<gene>
    <name evidence="1" type="ORF">E6Q69_12005</name>
</gene>
<reference evidence="1 2" key="1">
    <citation type="submission" date="2018-09" db="EMBL/GenBank/DDBJ databases">
        <title>Metagenome Assembled Genomes from an Advanced Water Purification Facility.</title>
        <authorList>
            <person name="Stamps B.W."/>
            <person name="Spear J.R."/>
        </authorList>
    </citation>
    <scope>NUCLEOTIDE SEQUENCE [LARGE SCALE GENOMIC DNA]</scope>
    <source>
        <strain evidence="1">Bin_52_1</strain>
    </source>
</reference>
<evidence type="ECO:0000313" key="1">
    <source>
        <dbReference type="EMBL" id="TXI31192.1"/>
    </source>
</evidence>
<dbReference type="AlphaFoldDB" id="A0A5C7W370"/>
<comment type="caution">
    <text evidence="1">The sequence shown here is derived from an EMBL/GenBank/DDBJ whole genome shotgun (WGS) entry which is preliminary data.</text>
</comment>
<dbReference type="EMBL" id="SSFO01000198">
    <property type="protein sequence ID" value="TXI31192.1"/>
    <property type="molecule type" value="Genomic_DNA"/>
</dbReference>
<accession>A0A5C7W370</accession>
<sequence length="191" mass="22032">MIKSQSINLPLCIVLLTALSGCRTYEYVPDIPSEQFDEDESLGSIEVRYERLQDSPPTLKSVFRRKVLESEMGFAGTYMFAVVYPTVKIDEDYSWQTLEGESLEEGQWRFKIPYKRGWNGPQDLQLHFRNDYESRDFLFRFLEGQSCLNEYSLETPGNPTLHVSVNLKESGCLLPCTAKLSDPATCSNFWR</sequence>
<proteinExistence type="predicted"/>
<dbReference type="PROSITE" id="PS51257">
    <property type="entry name" value="PROKAR_LIPOPROTEIN"/>
    <property type="match status" value="1"/>
</dbReference>
<organism evidence="1 2">
    <name type="scientific">Aquipseudomonas alcaligenes</name>
    <name type="common">Pseudomonas alcaligenes</name>
    <dbReference type="NCBI Taxonomy" id="43263"/>
    <lineage>
        <taxon>Bacteria</taxon>
        <taxon>Pseudomonadati</taxon>
        <taxon>Pseudomonadota</taxon>
        <taxon>Gammaproteobacteria</taxon>
        <taxon>Pseudomonadales</taxon>
        <taxon>Pseudomonadaceae</taxon>
        <taxon>Aquipseudomonas</taxon>
    </lineage>
</organism>
<name>A0A5C7W370_AQUAC</name>
<evidence type="ECO:0000313" key="2">
    <source>
        <dbReference type="Proteomes" id="UP000321110"/>
    </source>
</evidence>
<evidence type="ECO:0008006" key="3">
    <source>
        <dbReference type="Google" id="ProtNLM"/>
    </source>
</evidence>
<protein>
    <recommendedName>
        <fullName evidence="3">Lipoprotein</fullName>
    </recommendedName>
</protein>
<dbReference type="Proteomes" id="UP000321110">
    <property type="component" value="Unassembled WGS sequence"/>
</dbReference>